<dbReference type="InterPro" id="IPR024079">
    <property type="entry name" value="MetalloPept_cat_dom_sf"/>
</dbReference>
<dbReference type="AlphaFoldDB" id="A0A9P8VXU9"/>
<protein>
    <submittedName>
        <fullName evidence="2">Uncharacterized protein</fullName>
    </submittedName>
</protein>
<evidence type="ECO:0000313" key="2">
    <source>
        <dbReference type="EMBL" id="KAH6884179.1"/>
    </source>
</evidence>
<comment type="caution">
    <text evidence="2">The sequence shown here is derived from an EMBL/GenBank/DDBJ whole genome shotgun (WGS) entry which is preliminary data.</text>
</comment>
<dbReference type="OrthoDB" id="4259138at2759"/>
<gene>
    <name evidence="2" type="ORF">B0T10DRAFT_564756</name>
</gene>
<keyword evidence="3" id="KW-1185">Reference proteome</keyword>
<dbReference type="Gene3D" id="3.40.390.10">
    <property type="entry name" value="Collagenase (Catalytic Domain)"/>
    <property type="match status" value="1"/>
</dbReference>
<feature type="chain" id="PRO_5040133311" evidence="1">
    <location>
        <begin position="31"/>
        <end position="348"/>
    </location>
</feature>
<sequence length="348" mass="39028">MFSTIHSLSSLARVIQFALAFGSLGRLVQAADNDVQITDIFNVKTDSSKGSCAGKIDLLNFWLKDAREVASAPIAVAERALEYDQPSMEYMWTYFKILGMDESDTQTALNNLKAVKGFLDGTTPSDGKPSLYCNDGWQEMKQWESAPDSTRVERPVQQALQGKDTLWETFVGYYFRFFLKKNMDLTDTNTDVPPQYPWWVEDLKQYFFAPPEGGKTCESGSTLGSVLQQVSPRLLTLCLGNDGLGRKNLLEDTDSVNSEGELVEPRRTMSLTLYHEALHITIGSSSDDYAYDFDQITGKQDSFKTGSRIIVTEALQNPESYTHFALATWLETQYPAFTFTSGQSKSRD</sequence>
<evidence type="ECO:0000313" key="3">
    <source>
        <dbReference type="Proteomes" id="UP000777438"/>
    </source>
</evidence>
<keyword evidence="1" id="KW-0732">Signal</keyword>
<dbReference type="Proteomes" id="UP000777438">
    <property type="component" value="Unassembled WGS sequence"/>
</dbReference>
<reference evidence="2 3" key="1">
    <citation type="journal article" date="2021" name="Nat. Commun.">
        <title>Genetic determinants of endophytism in the Arabidopsis root mycobiome.</title>
        <authorList>
            <person name="Mesny F."/>
            <person name="Miyauchi S."/>
            <person name="Thiergart T."/>
            <person name="Pickel B."/>
            <person name="Atanasova L."/>
            <person name="Karlsson M."/>
            <person name="Huettel B."/>
            <person name="Barry K.W."/>
            <person name="Haridas S."/>
            <person name="Chen C."/>
            <person name="Bauer D."/>
            <person name="Andreopoulos W."/>
            <person name="Pangilinan J."/>
            <person name="LaButti K."/>
            <person name="Riley R."/>
            <person name="Lipzen A."/>
            <person name="Clum A."/>
            <person name="Drula E."/>
            <person name="Henrissat B."/>
            <person name="Kohler A."/>
            <person name="Grigoriev I.V."/>
            <person name="Martin F.M."/>
            <person name="Hacquard S."/>
        </authorList>
    </citation>
    <scope>NUCLEOTIDE SEQUENCE [LARGE SCALE GENOMIC DNA]</scope>
    <source>
        <strain evidence="2 3">MPI-CAGE-CH-0241</strain>
    </source>
</reference>
<dbReference type="GO" id="GO:0008237">
    <property type="term" value="F:metallopeptidase activity"/>
    <property type="evidence" value="ECO:0007669"/>
    <property type="project" value="InterPro"/>
</dbReference>
<proteinExistence type="predicted"/>
<accession>A0A9P8VXU9</accession>
<organism evidence="2 3">
    <name type="scientific">Thelonectria olida</name>
    <dbReference type="NCBI Taxonomy" id="1576542"/>
    <lineage>
        <taxon>Eukaryota</taxon>
        <taxon>Fungi</taxon>
        <taxon>Dikarya</taxon>
        <taxon>Ascomycota</taxon>
        <taxon>Pezizomycotina</taxon>
        <taxon>Sordariomycetes</taxon>
        <taxon>Hypocreomycetidae</taxon>
        <taxon>Hypocreales</taxon>
        <taxon>Nectriaceae</taxon>
        <taxon>Thelonectria</taxon>
    </lineage>
</organism>
<feature type="signal peptide" evidence="1">
    <location>
        <begin position="1"/>
        <end position="30"/>
    </location>
</feature>
<evidence type="ECO:0000256" key="1">
    <source>
        <dbReference type="SAM" id="SignalP"/>
    </source>
</evidence>
<dbReference type="EMBL" id="JAGPYM010000021">
    <property type="protein sequence ID" value="KAH6884179.1"/>
    <property type="molecule type" value="Genomic_DNA"/>
</dbReference>
<name>A0A9P8VXU9_9HYPO</name>